<dbReference type="EMBL" id="JBCGBO010000002">
    <property type="protein sequence ID" value="KAK9224130.1"/>
    <property type="molecule type" value="Genomic_DNA"/>
</dbReference>
<dbReference type="AlphaFoldDB" id="A0AAP0MVF2"/>
<evidence type="ECO:0000313" key="1">
    <source>
        <dbReference type="EMBL" id="KAK9224130.1"/>
    </source>
</evidence>
<reference evidence="1 2" key="1">
    <citation type="submission" date="2024-05" db="EMBL/GenBank/DDBJ databases">
        <title>Haplotype-resolved chromosome-level genome assembly of Huyou (Citrus changshanensis).</title>
        <authorList>
            <person name="Miao C."/>
            <person name="Chen W."/>
            <person name="Wu Y."/>
            <person name="Wang L."/>
            <person name="Zhao S."/>
            <person name="Grierson D."/>
            <person name="Xu C."/>
            <person name="Chen K."/>
        </authorList>
    </citation>
    <scope>NUCLEOTIDE SEQUENCE [LARGE SCALE GENOMIC DNA]</scope>
    <source>
        <strain evidence="1">01-14</strain>
        <tissue evidence="1">Leaf</tissue>
    </source>
</reference>
<accession>A0AAP0MVF2</accession>
<comment type="caution">
    <text evidence="1">The sequence shown here is derived from an EMBL/GenBank/DDBJ whole genome shotgun (WGS) entry which is preliminary data.</text>
</comment>
<gene>
    <name evidence="1" type="ORF">WN944_012579</name>
</gene>
<evidence type="ECO:0008006" key="3">
    <source>
        <dbReference type="Google" id="ProtNLM"/>
    </source>
</evidence>
<dbReference type="PANTHER" id="PTHR33358">
    <property type="entry name" value="F-BOX PROTEIN WITH A DOMAIN PROTEIN"/>
    <property type="match status" value="1"/>
</dbReference>
<proteinExistence type="predicted"/>
<protein>
    <recommendedName>
        <fullName evidence="3">F-box protein</fullName>
    </recommendedName>
</protein>
<name>A0AAP0MVF2_9ROSI</name>
<dbReference type="Proteomes" id="UP001428341">
    <property type="component" value="Unassembled WGS sequence"/>
</dbReference>
<dbReference type="Pfam" id="PF14476">
    <property type="entry name" value="Chloroplast_duf"/>
    <property type="match status" value="2"/>
</dbReference>
<sequence>MASLQASNLLFPSKASSNRIININAAISVPKLPKINFPVPALIRKPASNKTNLAEELKIRHRDNGFTEYSIPIVERREYKVEDYSNPLVEAQFYAILEAIADRVEMHKNVGEQRDNWNNLLLNSINMIILTAATMSSMAGLAGGSLLALNLPSTLLFFAATGMLIIMNKIQPSQLAEEQRNATKLFMQLQRELQTLLALRRRPSEDDVKEATERVLALDKAYPLPLLGKMIEKFPKTFEPAVWWPEKENDHQLFQRNNKPHHHTMKQNRNGWSEELEMEMREIVKVLKSKDTEDYARLGGLGLKINKTLAISGPLLTGIAAVGSAFVGTNSSWAPAVAAAAGALAATVNTLEHGGQVGMVVEMYRNCAGFFTLLEESIESTLNESDVEKRENGELFEMKVALQLGRSVSELRDLAKRSSLSELDEINASISLPKVPKIRFSPSKKPSRDHHLVEEPKIGDDGFTKYSIPIKKVVPAPITISVQEEGIFNVDSSMATAQLYAILEAVADRVEMHNNIGEQRDNWNTLLLNSINMITLTAATMAGLTLAAGTAGAGGSLLALKLSSTLLFSAATGMLVIMNKIQPSQLAEEQRNATKLFKQLQRELQTLLTLRRRPSEDDVKEVTEKVSALDKAYPLPLLGKMIEKFPKTFEPAVWWPEKGNDHHQFQRNNKPHHHTMKRNRNGWSEELEIEMRQIVEVLKSKDTEDYARLGSLGLKINKTLAISGPLLTGIAAVGSAFVGTNSSWAAAVAAAAGALAATVNTLEHGGQVGMLVEMYRNCAGFFKLLEESIESTLNESDVEKRENGEMFEMKVALQLGRSVSELRDLAKRSSLSELDEFASKLF</sequence>
<dbReference type="InterPro" id="IPR027949">
    <property type="entry name" value="Chloroplast_duf"/>
</dbReference>
<keyword evidence="2" id="KW-1185">Reference proteome</keyword>
<evidence type="ECO:0000313" key="2">
    <source>
        <dbReference type="Proteomes" id="UP001428341"/>
    </source>
</evidence>
<dbReference type="PANTHER" id="PTHR33358:SF12">
    <property type="entry name" value="F-BOX PROTEIN WITH A DOMAIN PROTEIN"/>
    <property type="match status" value="1"/>
</dbReference>
<organism evidence="1 2">
    <name type="scientific">Citrus x changshan-huyou</name>
    <dbReference type="NCBI Taxonomy" id="2935761"/>
    <lineage>
        <taxon>Eukaryota</taxon>
        <taxon>Viridiplantae</taxon>
        <taxon>Streptophyta</taxon>
        <taxon>Embryophyta</taxon>
        <taxon>Tracheophyta</taxon>
        <taxon>Spermatophyta</taxon>
        <taxon>Magnoliopsida</taxon>
        <taxon>eudicotyledons</taxon>
        <taxon>Gunneridae</taxon>
        <taxon>Pentapetalae</taxon>
        <taxon>rosids</taxon>
        <taxon>malvids</taxon>
        <taxon>Sapindales</taxon>
        <taxon>Rutaceae</taxon>
        <taxon>Aurantioideae</taxon>
        <taxon>Citrus</taxon>
    </lineage>
</organism>